<dbReference type="InterPro" id="IPR021272">
    <property type="entry name" value="DUF2851"/>
</dbReference>
<proteinExistence type="predicted"/>
<dbReference type="OrthoDB" id="1005072at2"/>
<dbReference type="GeneID" id="77849797"/>
<dbReference type="eggNOG" id="ENOG502Z7XW">
    <property type="taxonomic scope" value="Bacteria"/>
</dbReference>
<dbReference type="STRING" id="742726.HMPREF9448_02618"/>
<protein>
    <recommendedName>
        <fullName evidence="3">DUF2851 domain-containing protein</fullName>
    </recommendedName>
</protein>
<keyword evidence="2" id="KW-1185">Reference proteome</keyword>
<comment type="caution">
    <text evidence="1">The sequence shown here is derived from an EMBL/GenBank/DDBJ whole genome shotgun (WGS) entry which is preliminary data.</text>
</comment>
<accession>K0WUP6</accession>
<name>K0WUP6_9BACT</name>
<dbReference type="Pfam" id="PF11013">
    <property type="entry name" value="DUF2851"/>
    <property type="match status" value="1"/>
</dbReference>
<dbReference type="Proteomes" id="UP000006044">
    <property type="component" value="Unassembled WGS sequence"/>
</dbReference>
<dbReference type="HOGENOM" id="CLU_044582_0_0_10"/>
<organism evidence="1 2">
    <name type="scientific">Barnesiella intestinihominis YIT 11860</name>
    <dbReference type="NCBI Taxonomy" id="742726"/>
    <lineage>
        <taxon>Bacteria</taxon>
        <taxon>Pseudomonadati</taxon>
        <taxon>Bacteroidota</taxon>
        <taxon>Bacteroidia</taxon>
        <taxon>Bacteroidales</taxon>
        <taxon>Barnesiellaceae</taxon>
        <taxon>Barnesiella</taxon>
    </lineage>
</organism>
<dbReference type="EMBL" id="ADLE01000018">
    <property type="protein sequence ID" value="EJZ61941.1"/>
    <property type="molecule type" value="Genomic_DNA"/>
</dbReference>
<dbReference type="AlphaFoldDB" id="K0WUP6"/>
<sequence length="428" mass="48938">MEKLMQYIWQHRLFDHTKLVTTDGRKLRIIDNGQLNTDSGPDFFNAKISIDGCVWAGNVEMHRRASDWRRHNHHLDPAYDSVVLHVVEVADTPVYRMNGEEIPTLVLSCSPSFRSDYETLVSHSSSQSCAPHIAELGPIVLSDWISSLAIERLQSKSQRLHDWLELYKGNWEEVCYIVVSRSMGFGINSDAFERLARSLPLRFMQKHADSLSQVEAFLFGQAGLLAEGECPGDDYYARLVNEYAFLKNKFGLTPINRDSWKFFRLRPANFPHRRLAMLAQYIHRGFNLFSRICEAGNEEELRRIFKVELSGYWTTHYLFGHVSPESPVVLGESAIDIVLINAVAPLLYAYGMSVGNEDMTDRALSLLESLRPEKNSIVRRFSDIGIRVTNAMESQAVIQLNNEYCQTHKCLYCRIGHKLLSRSAMKLG</sequence>
<gene>
    <name evidence="1" type="ORF">HMPREF9448_02618</name>
</gene>
<reference evidence="1 2" key="1">
    <citation type="submission" date="2012-08" db="EMBL/GenBank/DDBJ databases">
        <title>The Genome Sequence of Barnesiella intestinihominis YIT 11860.</title>
        <authorList>
            <consortium name="The Broad Institute Genome Sequencing Platform"/>
            <person name="Earl A."/>
            <person name="Ward D."/>
            <person name="Feldgarden M."/>
            <person name="Gevers D."/>
            <person name="Morotomi M."/>
            <person name="Walker B."/>
            <person name="Young S.K."/>
            <person name="Zeng Q."/>
            <person name="Gargeya S."/>
            <person name="Fitzgerald M."/>
            <person name="Haas B."/>
            <person name="Abouelleil A."/>
            <person name="Alvarado L."/>
            <person name="Arachchi H.M."/>
            <person name="Berlin A.M."/>
            <person name="Chapman S.B."/>
            <person name="Goldberg J."/>
            <person name="Griggs A."/>
            <person name="Gujja S."/>
            <person name="Hansen M."/>
            <person name="Howarth C."/>
            <person name="Imamovic A."/>
            <person name="Larimer J."/>
            <person name="McCowen C."/>
            <person name="Montmayeur A."/>
            <person name="Murphy C."/>
            <person name="Neiman D."/>
            <person name="Pearson M."/>
            <person name="Priest M."/>
            <person name="Roberts A."/>
            <person name="Saif S."/>
            <person name="Shea T."/>
            <person name="Sisk P."/>
            <person name="Sykes S."/>
            <person name="Wortman J."/>
            <person name="Nusbaum C."/>
            <person name="Birren B."/>
        </authorList>
    </citation>
    <scope>NUCLEOTIDE SEQUENCE [LARGE SCALE GENOMIC DNA]</scope>
    <source>
        <strain evidence="1 2">YIT 11860</strain>
    </source>
</reference>
<evidence type="ECO:0000313" key="2">
    <source>
        <dbReference type="Proteomes" id="UP000006044"/>
    </source>
</evidence>
<evidence type="ECO:0000313" key="1">
    <source>
        <dbReference type="EMBL" id="EJZ61941.1"/>
    </source>
</evidence>
<dbReference type="RefSeq" id="WP_008862995.1">
    <property type="nucleotide sequence ID" value="NZ_JH815206.1"/>
</dbReference>
<dbReference type="PATRIC" id="fig|742726.3.peg.2731"/>
<evidence type="ECO:0008006" key="3">
    <source>
        <dbReference type="Google" id="ProtNLM"/>
    </source>
</evidence>